<organism evidence="2 3">
    <name type="scientific">Methanopyrus kandleri (strain AV19 / DSM 6324 / JCM 9639 / NBRC 100938)</name>
    <dbReference type="NCBI Taxonomy" id="190192"/>
    <lineage>
        <taxon>Archaea</taxon>
        <taxon>Methanobacteriati</taxon>
        <taxon>Methanobacteriota</taxon>
        <taxon>Methanomada group</taxon>
        <taxon>Methanopyri</taxon>
        <taxon>Methanopyrales</taxon>
        <taxon>Methanopyraceae</taxon>
        <taxon>Methanopyrus</taxon>
    </lineage>
</organism>
<dbReference type="EnsemblBacteria" id="AAM02463">
    <property type="protein sequence ID" value="AAM02463"/>
    <property type="gene ID" value="MK1250"/>
</dbReference>
<dbReference type="Gene3D" id="2.60.40.1120">
    <property type="entry name" value="Carboxypeptidase-like, regulatory domain"/>
    <property type="match status" value="1"/>
</dbReference>
<accession>Q8TVY8</accession>
<dbReference type="HOGENOM" id="CLU_1514625_0_0_2"/>
<sequence length="177" mass="18749">MRVVLAAVLGLLAVLSPAAAAGTLDVKDVQYPAEVNACQEMEVKFKVVDASTGEPVSDASVIVRIAGEEHKDTPPENWERGHYAKVTSDSEGNVTAKLTAPGKEGTYYVWVKVEKDGYETLVKNLGELKVTGSSTCPNEGEQHRWGEQTGGMADVPVSPLVILGALCVLALAGATRR</sequence>
<dbReference type="EMBL" id="AE009439">
    <property type="protein sequence ID" value="AAM02463.1"/>
    <property type="molecule type" value="Genomic_DNA"/>
</dbReference>
<gene>
    <name evidence="2" type="ordered locus">MK1250</name>
</gene>
<reference evidence="2 3" key="1">
    <citation type="journal article" date="2002" name="Proc. Natl. Acad. Sci. U.S.A.">
        <title>The complete genome of hyperthermophile Methanopyrus kandleri AV19 and monophyly of archaeal methanogens.</title>
        <authorList>
            <person name="Slesarev A.I."/>
            <person name="Mezhevaya K.V."/>
            <person name="Makarova K.S."/>
            <person name="Polushin N.N."/>
            <person name="Shcherbinina O.V."/>
            <person name="Shakhova V.V."/>
            <person name="Belova G.I."/>
            <person name="Aravind L."/>
            <person name="Natale D.A."/>
            <person name="Rogozin I.B."/>
            <person name="Tatusov R.L."/>
            <person name="Wolf Y.I."/>
            <person name="Stetter K.O."/>
            <person name="Malykh A.G."/>
            <person name="Koonin E.V."/>
            <person name="Kozyavkin S.A."/>
        </authorList>
    </citation>
    <scope>NUCLEOTIDE SEQUENCE [LARGE SCALE GENOMIC DNA]</scope>
    <source>
        <strain evidence="3">AV19 / DSM 6324 / JCM 9639 / NBRC 100938</strain>
    </source>
</reference>
<dbReference type="GeneID" id="1477845"/>
<evidence type="ECO:0000313" key="2">
    <source>
        <dbReference type="EMBL" id="AAM02463.1"/>
    </source>
</evidence>
<proteinExistence type="predicted"/>
<dbReference type="InParanoid" id="Q8TVY8"/>
<keyword evidence="1" id="KW-0812">Transmembrane</keyword>
<dbReference type="AlphaFoldDB" id="Q8TVY8"/>
<dbReference type="Proteomes" id="UP000001826">
    <property type="component" value="Chromosome"/>
</dbReference>
<evidence type="ECO:0000256" key="1">
    <source>
        <dbReference type="SAM" id="Phobius"/>
    </source>
</evidence>
<name>Q8TVY8_METKA</name>
<keyword evidence="3" id="KW-1185">Reference proteome</keyword>
<dbReference type="RefSeq" id="WP_011019618.1">
    <property type="nucleotide sequence ID" value="NC_003551.1"/>
</dbReference>
<dbReference type="KEGG" id="mka:MK1250"/>
<keyword evidence="1" id="KW-0472">Membrane</keyword>
<feature type="transmembrane region" description="Helical" evidence="1">
    <location>
        <begin position="157"/>
        <end position="175"/>
    </location>
</feature>
<protein>
    <submittedName>
        <fullName evidence="2">Uncharacterized membrane protein</fullName>
    </submittedName>
</protein>
<evidence type="ECO:0000313" key="3">
    <source>
        <dbReference type="Proteomes" id="UP000001826"/>
    </source>
</evidence>
<dbReference type="PaxDb" id="190192-MK1250"/>
<dbReference type="OrthoDB" id="378904at2157"/>
<keyword evidence="1" id="KW-1133">Transmembrane helix</keyword>